<dbReference type="AlphaFoldDB" id="A0A1Y2F5F4"/>
<dbReference type="GO" id="GO:0019627">
    <property type="term" value="P:urea metabolic process"/>
    <property type="evidence" value="ECO:0007669"/>
    <property type="project" value="UniProtKB-ARBA"/>
</dbReference>
<dbReference type="Proteomes" id="UP000193685">
    <property type="component" value="Unassembled WGS sequence"/>
</dbReference>
<dbReference type="SUPFAM" id="SSF51445">
    <property type="entry name" value="(Trans)glycosidases"/>
    <property type="match status" value="1"/>
</dbReference>
<evidence type="ECO:0000256" key="2">
    <source>
        <dbReference type="ARBA" id="ARBA00010687"/>
    </source>
</evidence>
<dbReference type="PROSITE" id="PS51409">
    <property type="entry name" value="ARGINASE_2"/>
    <property type="match status" value="1"/>
</dbReference>
<evidence type="ECO:0000313" key="9">
    <source>
        <dbReference type="Proteomes" id="UP000193685"/>
    </source>
</evidence>
<dbReference type="PROSITE" id="PS01053">
    <property type="entry name" value="ARGINASE_1"/>
    <property type="match status" value="1"/>
</dbReference>
<proteinExistence type="inferred from homology"/>
<organism evidence="8 9">
    <name type="scientific">Protomyces lactucae-debilis</name>
    <dbReference type="NCBI Taxonomy" id="2754530"/>
    <lineage>
        <taxon>Eukaryota</taxon>
        <taxon>Fungi</taxon>
        <taxon>Dikarya</taxon>
        <taxon>Ascomycota</taxon>
        <taxon>Taphrinomycotina</taxon>
        <taxon>Taphrinomycetes</taxon>
        <taxon>Taphrinales</taxon>
        <taxon>Protomycetaceae</taxon>
        <taxon>Protomyces</taxon>
    </lineage>
</organism>
<dbReference type="Gene3D" id="3.20.20.80">
    <property type="entry name" value="Glycosidases"/>
    <property type="match status" value="1"/>
</dbReference>
<evidence type="ECO:0000256" key="1">
    <source>
        <dbReference type="ARBA" id="ARBA00009227"/>
    </source>
</evidence>
<keyword evidence="3" id="KW-0479">Metal-binding</keyword>
<feature type="signal peptide" evidence="7">
    <location>
        <begin position="1"/>
        <end position="20"/>
    </location>
</feature>
<evidence type="ECO:0000256" key="4">
    <source>
        <dbReference type="ARBA" id="ARBA00022801"/>
    </source>
</evidence>
<gene>
    <name evidence="8" type="ORF">BCR37DRAFT_394521</name>
</gene>
<dbReference type="CDD" id="cd11592">
    <property type="entry name" value="Agmatinase_PAH"/>
    <property type="match status" value="1"/>
</dbReference>
<dbReference type="Pfam" id="PF07745">
    <property type="entry name" value="Glyco_hydro_53"/>
    <property type="match status" value="1"/>
</dbReference>
<feature type="chain" id="PRO_5011827908" description="Arabinogalactan endo-beta-1,4-galactanase" evidence="7">
    <location>
        <begin position="21"/>
        <end position="782"/>
    </location>
</feature>
<dbReference type="GO" id="GO:0033389">
    <property type="term" value="P:putrescine biosynthetic process from arginine, via agmatine"/>
    <property type="evidence" value="ECO:0007669"/>
    <property type="project" value="TreeGrafter"/>
</dbReference>
<comment type="catalytic activity">
    <reaction evidence="7">
        <text>The enzyme specifically hydrolyzes (1-&gt;4)-beta-D-galactosidic linkages in type I arabinogalactans.</text>
        <dbReference type="EC" id="3.2.1.89"/>
    </reaction>
</comment>
<dbReference type="PANTHER" id="PTHR11358">
    <property type="entry name" value="ARGINASE/AGMATINASE"/>
    <property type="match status" value="1"/>
</dbReference>
<dbReference type="InterPro" id="IPR006035">
    <property type="entry name" value="Ureohydrolase"/>
</dbReference>
<protein>
    <recommendedName>
        <fullName evidence="7">Arabinogalactan endo-beta-1,4-galactanase</fullName>
        <ecNumber evidence="7">3.2.1.89</ecNumber>
    </recommendedName>
</protein>
<dbReference type="STRING" id="56484.A0A1Y2F5F4"/>
<dbReference type="FunFam" id="3.40.800.10:FF:000014">
    <property type="entry name" value="Arginase family protein"/>
    <property type="match status" value="1"/>
</dbReference>
<comment type="caution">
    <text evidence="8">The sequence shown here is derived from an EMBL/GenBank/DDBJ whole genome shotgun (WGS) entry which is preliminary data.</text>
</comment>
<dbReference type="RefSeq" id="XP_040723457.1">
    <property type="nucleotide sequence ID" value="XM_040871482.1"/>
</dbReference>
<dbReference type="Gene3D" id="3.40.800.10">
    <property type="entry name" value="Ureohydrolase domain"/>
    <property type="match status" value="1"/>
</dbReference>
<dbReference type="GO" id="GO:0046872">
    <property type="term" value="F:metal ion binding"/>
    <property type="evidence" value="ECO:0007669"/>
    <property type="project" value="UniProtKB-KW"/>
</dbReference>
<dbReference type="PRINTS" id="PR00116">
    <property type="entry name" value="ARGINASE"/>
</dbReference>
<sequence length="782" mass="86683">MHFLIQCSLVLATFFVSINAQLHGFDISTLEDVLNAGWSFQDLDGVDMPLEQILINHGMELVRLRVFTKKNHLKQQLKLAQRVTQIKPNMKFLLNLHLSDNWTNPTKQVKPAAWKDLEGEDLEEALRSYVHSTLLTFWNANITVDTVSIGNETPQGILFPDGQVTQNNDSSWSFDNFNKLWLAGRAGVDAFKSMTQQQDTPRVMLHINNGWQTWPETVVSGMTNAEIAVPKETIDVVGLSMYSVYWAKKVTLEGLEKTILGLDKDFGIPSMVVETSWPIKCTRLDQTAFQDKWPTMPMSPVGQKGWVRALLDIFKNVSEELRPKTGVIWWEPAYMTNKGVGTKCEDMLLFEEVELQVARARESIKIFEKLRAETTDQRSYSTDQWDFDWSFSGIETFAHLPHVKCLTHPDEAFDIAIIGAPFDTAVTFRPGARFGPRAIRHMSQRQTTLRGFNAATGINPYKNWAKIIDCGDIPITPFDNAVALKQMTLAFEQLIHGPTAASNLQGGTGRRIAKDGSLLPRLLTLGGDHSIALPALAALHKAYGPVSVLHFDSHLDTWSPAAYPQQWASETTDFTHGTMFHLAAQRGYIANGTSVHAGLRTRLSGADFDDYMHDQEVGFKLIEAREMDSIGADGIAANIMNVLGKDRPVYLSIDIDVLDPSVAPGTGTPESGGWTTREMLRVLQALQGLNIVGADIVEVSPAHDNQGETTALAAADLAFEILGMMVQEPGFQVDAYIAPKQFVGRKAIRDEKKSCLGCSGEQCACKEGKKACCKGKASKLEL</sequence>
<dbReference type="InterPro" id="IPR017853">
    <property type="entry name" value="GH"/>
</dbReference>
<dbReference type="EMBL" id="MCFI01000017">
    <property type="protein sequence ID" value="ORY78576.1"/>
    <property type="molecule type" value="Genomic_DNA"/>
</dbReference>
<dbReference type="GO" id="GO:0031218">
    <property type="term" value="F:arabinogalactan endo-1,4-beta-galactosidase activity"/>
    <property type="evidence" value="ECO:0007669"/>
    <property type="project" value="UniProtKB-EC"/>
</dbReference>
<dbReference type="Pfam" id="PF00491">
    <property type="entry name" value="Arginase"/>
    <property type="match status" value="1"/>
</dbReference>
<name>A0A1Y2F5F4_PROLT</name>
<dbReference type="SUPFAM" id="SSF52768">
    <property type="entry name" value="Arginase/deacetylase"/>
    <property type="match status" value="1"/>
</dbReference>
<evidence type="ECO:0000256" key="6">
    <source>
        <dbReference type="RuleBase" id="RU003684"/>
    </source>
</evidence>
<reference evidence="8 9" key="1">
    <citation type="submission" date="2016-07" db="EMBL/GenBank/DDBJ databases">
        <title>Pervasive Adenine N6-methylation of Active Genes in Fungi.</title>
        <authorList>
            <consortium name="DOE Joint Genome Institute"/>
            <person name="Mondo S.J."/>
            <person name="Dannebaum R.O."/>
            <person name="Kuo R.C."/>
            <person name="Labutti K."/>
            <person name="Haridas S."/>
            <person name="Kuo A."/>
            <person name="Salamov A."/>
            <person name="Ahrendt S.R."/>
            <person name="Lipzen A."/>
            <person name="Sullivan W."/>
            <person name="Andreopoulos W.B."/>
            <person name="Clum A."/>
            <person name="Lindquist E."/>
            <person name="Daum C."/>
            <person name="Ramamoorthy G.K."/>
            <person name="Gryganskyi A."/>
            <person name="Culley D."/>
            <person name="Magnuson J.K."/>
            <person name="James T.Y."/>
            <person name="O'Malley M.A."/>
            <person name="Stajich J.E."/>
            <person name="Spatafora J.W."/>
            <person name="Visel A."/>
            <person name="Grigoriev I.V."/>
        </authorList>
    </citation>
    <scope>NUCLEOTIDE SEQUENCE [LARGE SCALE GENOMIC DNA]</scope>
    <source>
        <strain evidence="8 9">12-1054</strain>
    </source>
</reference>
<comment type="similarity">
    <text evidence="2 7">Belongs to the glycosyl hydrolase 53 family.</text>
</comment>
<accession>A0A1Y2F5F4</accession>
<dbReference type="InterPro" id="IPR020855">
    <property type="entry name" value="Ureohydrolase_Mn_BS"/>
</dbReference>
<keyword evidence="4 6" id="KW-0378">Hydrolase</keyword>
<dbReference type="GeneID" id="63788081"/>
<evidence type="ECO:0000313" key="8">
    <source>
        <dbReference type="EMBL" id="ORY78576.1"/>
    </source>
</evidence>
<evidence type="ECO:0000256" key="7">
    <source>
        <dbReference type="RuleBase" id="RU361192"/>
    </source>
</evidence>
<comment type="similarity">
    <text evidence="1">Belongs to the arginase family. Agmatinase subfamily.</text>
</comment>
<evidence type="ECO:0000256" key="3">
    <source>
        <dbReference type="ARBA" id="ARBA00022723"/>
    </source>
</evidence>
<dbReference type="PANTHER" id="PTHR11358:SF26">
    <property type="entry name" value="GUANIDINO ACID HYDROLASE, MITOCHONDRIAL"/>
    <property type="match status" value="1"/>
</dbReference>
<dbReference type="InterPro" id="IPR023696">
    <property type="entry name" value="Ureohydrolase_dom_sf"/>
</dbReference>
<dbReference type="EC" id="3.2.1.89" evidence="7"/>
<keyword evidence="5 7" id="KW-0326">Glycosidase</keyword>
<evidence type="ECO:0000256" key="5">
    <source>
        <dbReference type="ARBA" id="ARBA00023295"/>
    </source>
</evidence>
<dbReference type="GO" id="GO:0008783">
    <property type="term" value="F:agmatinase activity"/>
    <property type="evidence" value="ECO:0007669"/>
    <property type="project" value="TreeGrafter"/>
</dbReference>
<keyword evidence="7" id="KW-0732">Signal</keyword>
<dbReference type="InterPro" id="IPR011683">
    <property type="entry name" value="Glyco_hydro_53"/>
</dbReference>
<dbReference type="GO" id="GO:0015926">
    <property type="term" value="F:glucosidase activity"/>
    <property type="evidence" value="ECO:0007669"/>
    <property type="project" value="InterPro"/>
</dbReference>
<keyword evidence="9" id="KW-1185">Reference proteome</keyword>
<dbReference type="OrthoDB" id="288726at2759"/>